<organism evidence="4 5">
    <name type="scientific">Nostoc paludosum FACHB-159</name>
    <dbReference type="NCBI Taxonomy" id="2692908"/>
    <lineage>
        <taxon>Bacteria</taxon>
        <taxon>Bacillati</taxon>
        <taxon>Cyanobacteriota</taxon>
        <taxon>Cyanophyceae</taxon>
        <taxon>Nostocales</taxon>
        <taxon>Nostocaceae</taxon>
        <taxon>Nostoc</taxon>
    </lineage>
</organism>
<protein>
    <recommendedName>
        <fullName evidence="3">mRNA interferase</fullName>
        <ecNumber evidence="3">3.1.-.-</ecNumber>
    </recommendedName>
</protein>
<reference evidence="4 5" key="1">
    <citation type="journal article" date="2020" name="ISME J.">
        <title>Comparative genomics reveals insights into cyanobacterial evolution and habitat adaptation.</title>
        <authorList>
            <person name="Chen M.Y."/>
            <person name="Teng W.K."/>
            <person name="Zhao L."/>
            <person name="Hu C.X."/>
            <person name="Zhou Y.K."/>
            <person name="Han B.P."/>
            <person name="Song L.R."/>
            <person name="Shu W.S."/>
        </authorList>
    </citation>
    <scope>NUCLEOTIDE SEQUENCE [LARGE SCALE GENOMIC DNA]</scope>
    <source>
        <strain evidence="4 5">FACHB-159</strain>
    </source>
</reference>
<keyword evidence="5" id="KW-1185">Reference proteome</keyword>
<evidence type="ECO:0000256" key="1">
    <source>
        <dbReference type="ARBA" id="ARBA00007521"/>
    </source>
</evidence>
<dbReference type="Gene3D" id="2.30.30.110">
    <property type="match status" value="1"/>
</dbReference>
<dbReference type="InterPro" id="IPR003477">
    <property type="entry name" value="PemK-like"/>
</dbReference>
<dbReference type="RefSeq" id="WP_190956309.1">
    <property type="nucleotide sequence ID" value="NZ_JACJTU010000015.1"/>
</dbReference>
<evidence type="ECO:0000313" key="5">
    <source>
        <dbReference type="Proteomes" id="UP000637383"/>
    </source>
</evidence>
<dbReference type="PANTHER" id="PTHR33988:SF1">
    <property type="entry name" value="ENDORIBONUCLEASE MAZF7-RELATED"/>
    <property type="match status" value="1"/>
</dbReference>
<keyword evidence="3" id="KW-0378">Hydrolase</keyword>
<dbReference type="EC" id="3.1.-.-" evidence="3"/>
<dbReference type="SUPFAM" id="SSF50118">
    <property type="entry name" value="Cell growth inhibitor/plasmid maintenance toxic component"/>
    <property type="match status" value="1"/>
</dbReference>
<proteinExistence type="inferred from homology"/>
<comment type="similarity">
    <text evidence="1 3">Belongs to the PemK/MazF family.</text>
</comment>
<gene>
    <name evidence="4" type="ORF">H6H03_17485</name>
</gene>
<dbReference type="InterPro" id="IPR011067">
    <property type="entry name" value="Plasmid_toxin/cell-grow_inhib"/>
</dbReference>
<evidence type="ECO:0000256" key="2">
    <source>
        <dbReference type="ARBA" id="ARBA00022649"/>
    </source>
</evidence>
<dbReference type="EMBL" id="JACJTU010000015">
    <property type="protein sequence ID" value="MBD2735665.1"/>
    <property type="molecule type" value="Genomic_DNA"/>
</dbReference>
<name>A0ABR8K864_9NOSO</name>
<comment type="function">
    <text evidence="3">Toxic component of a type II toxin-antitoxin (TA) system.</text>
</comment>
<keyword evidence="3" id="KW-0255">Endonuclease</keyword>
<comment type="caution">
    <text evidence="4">The sequence shown here is derived from an EMBL/GenBank/DDBJ whole genome shotgun (WGS) entry which is preliminary data.</text>
</comment>
<sequence length="120" mass="13275">MAERGDYRLGSIWLVTFDPSLGTEIRKTRPALVVSGTVFNAQRTKVTVLPFTSARPNDSRISPAVVAVPSSAQNGLSVDSLLVCVEPMTFDKMRLIQRLGELEAELLEQAQSILRQYLKL</sequence>
<keyword evidence="3" id="KW-0540">Nuclease</keyword>
<evidence type="ECO:0000256" key="3">
    <source>
        <dbReference type="PIRNR" id="PIRNR033490"/>
    </source>
</evidence>
<dbReference type="PIRSF" id="PIRSF033490">
    <property type="entry name" value="MazF"/>
    <property type="match status" value="1"/>
</dbReference>
<accession>A0ABR8K864</accession>
<evidence type="ECO:0000313" key="4">
    <source>
        <dbReference type="EMBL" id="MBD2735665.1"/>
    </source>
</evidence>
<dbReference type="Pfam" id="PF02452">
    <property type="entry name" value="PemK_toxin"/>
    <property type="match status" value="1"/>
</dbReference>
<keyword evidence="2" id="KW-1277">Toxin-antitoxin system</keyword>
<dbReference type="PANTHER" id="PTHR33988">
    <property type="entry name" value="ENDORIBONUCLEASE MAZF-RELATED"/>
    <property type="match status" value="1"/>
</dbReference>
<dbReference type="Proteomes" id="UP000637383">
    <property type="component" value="Unassembled WGS sequence"/>
</dbReference>